<evidence type="ECO:0000313" key="4">
    <source>
        <dbReference type="EMBL" id="VDN41710.1"/>
    </source>
</evidence>
<comment type="similarity">
    <text evidence="1">Belongs to the peptidase M24 family. SPT16 subfamily.</text>
</comment>
<comment type="subunit">
    <text evidence="1">Component of the FACT complex.</text>
</comment>
<keyword evidence="1" id="KW-0804">Transcription</keyword>
<accession>A0A3P7NMC5</accession>
<dbReference type="InterPro" id="IPR040258">
    <property type="entry name" value="Spt16"/>
</dbReference>
<keyword evidence="5" id="KW-1185">Reference proteome</keyword>
<dbReference type="AlphaFoldDB" id="A0A3P7NMC5"/>
<keyword evidence="1" id="KW-0158">Chromosome</keyword>
<keyword evidence="1" id="KW-0805">Transcription regulation</keyword>
<organism evidence="4 5">
    <name type="scientific">Gongylonema pulchrum</name>
    <dbReference type="NCBI Taxonomy" id="637853"/>
    <lineage>
        <taxon>Eukaryota</taxon>
        <taxon>Metazoa</taxon>
        <taxon>Ecdysozoa</taxon>
        <taxon>Nematoda</taxon>
        <taxon>Chromadorea</taxon>
        <taxon>Rhabditida</taxon>
        <taxon>Spirurina</taxon>
        <taxon>Spiruromorpha</taxon>
        <taxon>Spiruroidea</taxon>
        <taxon>Gongylonematidae</taxon>
        <taxon>Gongylonema</taxon>
    </lineage>
</organism>
<dbReference type="Pfam" id="PF24824">
    <property type="entry name" value="PH_SPT16"/>
    <property type="match status" value="1"/>
</dbReference>
<keyword evidence="1" id="KW-0227">DNA damage</keyword>
<dbReference type="GO" id="GO:0006281">
    <property type="term" value="P:DNA repair"/>
    <property type="evidence" value="ECO:0007669"/>
    <property type="project" value="UniProtKB-UniRule"/>
</dbReference>
<comment type="subcellular location">
    <subcellularLocation>
        <location evidence="1">Nucleus</location>
    </subcellularLocation>
    <subcellularLocation>
        <location evidence="1">Chromosome</location>
    </subcellularLocation>
</comment>
<dbReference type="Proteomes" id="UP000271098">
    <property type="component" value="Unassembled WGS sequence"/>
</dbReference>
<dbReference type="GO" id="GO:0031491">
    <property type="term" value="F:nucleosome binding"/>
    <property type="evidence" value="ECO:0007669"/>
    <property type="project" value="TreeGrafter"/>
</dbReference>
<evidence type="ECO:0000313" key="5">
    <source>
        <dbReference type="Proteomes" id="UP000271098"/>
    </source>
</evidence>
<dbReference type="InterPro" id="IPR013953">
    <property type="entry name" value="FACT_SPT16_M"/>
</dbReference>
<dbReference type="Gene3D" id="2.30.29.150">
    <property type="match status" value="1"/>
</dbReference>
<dbReference type="PANTHER" id="PTHR13980">
    <property type="entry name" value="CDC68 RELATED"/>
    <property type="match status" value="1"/>
</dbReference>
<name>A0A3P7NMC5_9BILA</name>
<dbReference type="OrthoDB" id="5851823at2759"/>
<reference evidence="4 5" key="1">
    <citation type="submission" date="2018-11" db="EMBL/GenBank/DDBJ databases">
        <authorList>
            <consortium name="Pathogen Informatics"/>
        </authorList>
    </citation>
    <scope>NUCLEOTIDE SEQUENCE [LARGE SCALE GENOMIC DNA]</scope>
</reference>
<dbReference type="GO" id="GO:0006260">
    <property type="term" value="P:DNA replication"/>
    <property type="evidence" value="ECO:0007669"/>
    <property type="project" value="UniProtKB-KW"/>
</dbReference>
<dbReference type="PANTHER" id="PTHR13980:SF15">
    <property type="entry name" value="FACT COMPLEX SUBUNIT SPT16"/>
    <property type="match status" value="1"/>
</dbReference>
<dbReference type="InterPro" id="IPR056595">
    <property type="entry name" value="Fact-SPT16_PH"/>
</dbReference>
<comment type="function">
    <text evidence="1">Component of the FACT complex, a general chromatin factor that acts to reorganize nucleosomes. The FACT complex is involved in multiple processes that require DNA as a template such as mRNA elongation, DNA replication and DNA repair. During transcription elongation the FACT complex acts as a histone chaperone that both destabilizes and restores nucleosomal structure. It facilitates the passage of RNA polymerase II and transcription by promoting the dissociation of one histone H2A-H2B dimer from the nucleosome, then subsequently promotes the reestablishment of the nucleosome following the passage of RNA polymerase II.</text>
</comment>
<evidence type="ECO:0000259" key="3">
    <source>
        <dbReference type="SMART" id="SM01286"/>
    </source>
</evidence>
<feature type="region of interest" description="Disordered" evidence="2">
    <location>
        <begin position="1"/>
        <end position="24"/>
    </location>
</feature>
<keyword evidence="1" id="KW-0234">DNA repair</keyword>
<dbReference type="SMART" id="SM01286">
    <property type="entry name" value="SPT16"/>
    <property type="match status" value="1"/>
</dbReference>
<keyword evidence="1" id="KW-0235">DNA replication</keyword>
<gene>
    <name evidence="4" type="ORF">GPUH_LOCUS23611</name>
</gene>
<evidence type="ECO:0000256" key="2">
    <source>
        <dbReference type="SAM" id="MobiDB-lite"/>
    </source>
</evidence>
<sequence length="66" mass="7471">MIKEMQKKFRTQEAEEREKEGAVKQDKLILSATKGNPKLKDLFVRPNIITKRISGSLEAHANGMST</sequence>
<dbReference type="GO" id="GO:0006368">
    <property type="term" value="P:transcription elongation by RNA polymerase II"/>
    <property type="evidence" value="ECO:0007669"/>
    <property type="project" value="TreeGrafter"/>
</dbReference>
<evidence type="ECO:0000256" key="1">
    <source>
        <dbReference type="RuleBase" id="RU367052"/>
    </source>
</evidence>
<feature type="domain" description="FACT complex subunit SPT16 middle" evidence="3">
    <location>
        <begin position="1"/>
        <end position="66"/>
    </location>
</feature>
<proteinExistence type="inferred from homology"/>
<keyword evidence="1" id="KW-0539">Nucleus</keyword>
<dbReference type="GO" id="GO:0035101">
    <property type="term" value="C:FACT complex"/>
    <property type="evidence" value="ECO:0007669"/>
    <property type="project" value="UniProtKB-UniRule"/>
</dbReference>
<protein>
    <recommendedName>
        <fullName evidence="1">FACT complex subunit</fullName>
    </recommendedName>
</protein>
<dbReference type="EMBL" id="UYRT01098344">
    <property type="protein sequence ID" value="VDN41710.1"/>
    <property type="molecule type" value="Genomic_DNA"/>
</dbReference>